<dbReference type="PANTHER" id="PTHR38041">
    <property type="entry name" value="CHORISMATE MUTASE"/>
    <property type="match status" value="1"/>
</dbReference>
<protein>
    <submittedName>
        <fullName evidence="3">Chorismate mutase</fullName>
    </submittedName>
</protein>
<dbReference type="SUPFAM" id="SSF48600">
    <property type="entry name" value="Chorismate mutase II"/>
    <property type="match status" value="1"/>
</dbReference>
<dbReference type="GO" id="GO:0004106">
    <property type="term" value="F:chorismate mutase activity"/>
    <property type="evidence" value="ECO:0007669"/>
    <property type="project" value="InterPro"/>
</dbReference>
<dbReference type="PROSITE" id="PS51168">
    <property type="entry name" value="CHORISMATE_MUT_2"/>
    <property type="match status" value="1"/>
</dbReference>
<keyword evidence="4" id="KW-1185">Reference proteome</keyword>
<sequence length="127" mass="14042">MTDRHHTAAEAPPAQAAADELADLRAELDDIDRALLDGVRARLEVCGRVAELKQRHGLDVMQPGRMEVVHRRAQDYAHRHGLSGDFVRSLYTLLIDEACRVEDHIVSGGDIADRIPSGRRRGVDGTN</sequence>
<evidence type="ECO:0000256" key="1">
    <source>
        <dbReference type="ARBA" id="ARBA00023235"/>
    </source>
</evidence>
<dbReference type="PANTHER" id="PTHR38041:SF1">
    <property type="entry name" value="CHORISMATE MUTASE"/>
    <property type="match status" value="1"/>
</dbReference>
<name>A0A379LW87_9NOCA</name>
<dbReference type="InterPro" id="IPR008241">
    <property type="entry name" value="Isochorismate_pyruvate-lyase"/>
</dbReference>
<evidence type="ECO:0000259" key="2">
    <source>
        <dbReference type="PROSITE" id="PS51168"/>
    </source>
</evidence>
<dbReference type="InterPro" id="IPR036979">
    <property type="entry name" value="CM_dom_sf"/>
</dbReference>
<organism evidence="3 4">
    <name type="scientific">Rhodococcus gordoniae</name>
    <dbReference type="NCBI Taxonomy" id="223392"/>
    <lineage>
        <taxon>Bacteria</taxon>
        <taxon>Bacillati</taxon>
        <taxon>Actinomycetota</taxon>
        <taxon>Actinomycetes</taxon>
        <taxon>Mycobacteriales</taxon>
        <taxon>Nocardiaceae</taxon>
        <taxon>Rhodococcus</taxon>
    </lineage>
</organism>
<dbReference type="GO" id="GO:0046417">
    <property type="term" value="P:chorismate metabolic process"/>
    <property type="evidence" value="ECO:0007669"/>
    <property type="project" value="InterPro"/>
</dbReference>
<evidence type="ECO:0000313" key="4">
    <source>
        <dbReference type="Proteomes" id="UP000254569"/>
    </source>
</evidence>
<dbReference type="AlphaFoldDB" id="A0A379LW87"/>
<reference evidence="3 4" key="1">
    <citation type="submission" date="2018-06" db="EMBL/GenBank/DDBJ databases">
        <authorList>
            <consortium name="Pathogen Informatics"/>
            <person name="Doyle S."/>
        </authorList>
    </citation>
    <scope>NUCLEOTIDE SEQUENCE [LARGE SCALE GENOMIC DNA]</scope>
    <source>
        <strain evidence="3 4">NCTC13296</strain>
    </source>
</reference>
<dbReference type="NCBIfam" id="TIGR01803">
    <property type="entry name" value="CM-like"/>
    <property type="match status" value="1"/>
</dbReference>
<dbReference type="GO" id="GO:0016835">
    <property type="term" value="F:carbon-oxygen lyase activity"/>
    <property type="evidence" value="ECO:0007669"/>
    <property type="project" value="InterPro"/>
</dbReference>
<proteinExistence type="predicted"/>
<dbReference type="EMBL" id="UGVI01000001">
    <property type="protein sequence ID" value="SUE14152.1"/>
    <property type="molecule type" value="Genomic_DNA"/>
</dbReference>
<dbReference type="Proteomes" id="UP000254569">
    <property type="component" value="Unassembled WGS sequence"/>
</dbReference>
<gene>
    <name evidence="3" type="primary">tyrA_2</name>
    <name evidence="3" type="ORF">NCTC13296_00985</name>
</gene>
<dbReference type="InterPro" id="IPR051331">
    <property type="entry name" value="Chorismate_mutase-related"/>
</dbReference>
<keyword evidence="1" id="KW-0413">Isomerase</keyword>
<dbReference type="InterPro" id="IPR002701">
    <property type="entry name" value="CM_II_prokaryot"/>
</dbReference>
<dbReference type="InterPro" id="IPR036263">
    <property type="entry name" value="Chorismate_II_sf"/>
</dbReference>
<feature type="domain" description="Chorismate mutase" evidence="2">
    <location>
        <begin position="15"/>
        <end position="106"/>
    </location>
</feature>
<dbReference type="Pfam" id="PF01817">
    <property type="entry name" value="CM_2"/>
    <property type="match status" value="1"/>
</dbReference>
<dbReference type="Gene3D" id="1.20.59.10">
    <property type="entry name" value="Chorismate mutase"/>
    <property type="match status" value="1"/>
</dbReference>
<dbReference type="GO" id="GO:0009697">
    <property type="term" value="P:salicylic acid biosynthetic process"/>
    <property type="evidence" value="ECO:0007669"/>
    <property type="project" value="InterPro"/>
</dbReference>
<evidence type="ECO:0000313" key="3">
    <source>
        <dbReference type="EMBL" id="SUE14152.1"/>
    </source>
</evidence>
<accession>A0A379LW87</accession>
<dbReference type="SMART" id="SM00830">
    <property type="entry name" value="CM_2"/>
    <property type="match status" value="1"/>
</dbReference>